<comment type="caution">
    <text evidence="1">The sequence shown here is derived from an EMBL/GenBank/DDBJ whole genome shotgun (WGS) entry which is preliminary data.</text>
</comment>
<dbReference type="SUPFAM" id="SSF51004">
    <property type="entry name" value="C-terminal (heme d1) domain of cytochrome cd1-nitrite reductase"/>
    <property type="match status" value="1"/>
</dbReference>
<reference evidence="1 2" key="1">
    <citation type="journal article" date="2016" name="Front. Microbiol.">
        <title>Single-Cell (Meta-)Genomics of a Dimorphic Candidatus Thiomargarita nelsonii Reveals Genomic Plasticity.</title>
        <authorList>
            <person name="Flood B.E."/>
            <person name="Fliss P."/>
            <person name="Jones D.S."/>
            <person name="Dick G.J."/>
            <person name="Jain S."/>
            <person name="Kaster A.K."/>
            <person name="Winkel M."/>
            <person name="Mussmann M."/>
            <person name="Bailey J."/>
        </authorList>
    </citation>
    <scope>NUCLEOTIDE SEQUENCE [LARGE SCALE GENOMIC DNA]</scope>
    <source>
        <strain evidence="1">Hydrate Ridge</strain>
    </source>
</reference>
<dbReference type="AlphaFoldDB" id="A0A4E0R368"/>
<protein>
    <submittedName>
        <fullName evidence="1">Uncharacterized protein</fullName>
    </submittedName>
</protein>
<organism evidence="1 2">
    <name type="scientific">Candidatus Thiomargarita nelsonii</name>
    <dbReference type="NCBI Taxonomy" id="1003181"/>
    <lineage>
        <taxon>Bacteria</taxon>
        <taxon>Pseudomonadati</taxon>
        <taxon>Pseudomonadota</taxon>
        <taxon>Gammaproteobacteria</taxon>
        <taxon>Thiotrichales</taxon>
        <taxon>Thiotrichaceae</taxon>
        <taxon>Thiomargarita</taxon>
    </lineage>
</organism>
<name>A0A4E0R368_9GAMM</name>
<dbReference type="InterPro" id="IPR003143">
    <property type="entry name" value="Cyt_cd1_C_sf"/>
</dbReference>
<dbReference type="InterPro" id="IPR011048">
    <property type="entry name" value="Haem_d1_sf"/>
</dbReference>
<keyword evidence="2" id="KW-1185">Reference proteome</keyword>
<dbReference type="Proteomes" id="UP000030428">
    <property type="component" value="Unassembled WGS sequence"/>
</dbReference>
<dbReference type="EMBL" id="JSZA02000060">
    <property type="protein sequence ID" value="TGO02921.1"/>
    <property type="molecule type" value="Genomic_DNA"/>
</dbReference>
<dbReference type="Pfam" id="PF02239">
    <property type="entry name" value="Cytochrom_D1"/>
    <property type="match status" value="1"/>
</dbReference>
<evidence type="ECO:0000313" key="1">
    <source>
        <dbReference type="EMBL" id="TGO02921.1"/>
    </source>
</evidence>
<proteinExistence type="predicted"/>
<dbReference type="Gene3D" id="2.140.10.20">
    <property type="entry name" value="C-terminal (heme d1) domain of cytochrome cd1-nitrite reductase"/>
    <property type="match status" value="2"/>
</dbReference>
<sequence length="161" mass="17487">MDRGGYIGPGLNSERYFAIALEKAGQVWIVSLDKSGMPVTQIKNVGRHLHDAFLTKDGTESPAAHPQAPYVVVDIISGANADKIQFIDKESLKVVKTITVGGHSHFPEYTGKYLYVSAGYAGNKVVIYDSQTLKKVKEVSLEVPAGIFSHARPKMVTIGLE</sequence>
<accession>A0A4E0R368</accession>
<gene>
    <name evidence="1" type="ORF">PN36_16235</name>
</gene>
<evidence type="ECO:0000313" key="2">
    <source>
        <dbReference type="Proteomes" id="UP000030428"/>
    </source>
</evidence>